<evidence type="ECO:0000313" key="3">
    <source>
        <dbReference type="Proteomes" id="UP000030746"/>
    </source>
</evidence>
<accession>V4B1H1</accession>
<protein>
    <submittedName>
        <fullName evidence="2">Uncharacterized protein</fullName>
    </submittedName>
</protein>
<name>V4B1H1_LOTGI</name>
<dbReference type="OrthoDB" id="10522022at2759"/>
<proteinExistence type="predicted"/>
<feature type="region of interest" description="Disordered" evidence="1">
    <location>
        <begin position="272"/>
        <end position="292"/>
    </location>
</feature>
<sequence>MSYESSFDFLSDSFPEEVESPLRRLSFFVLGRSSISRSVTELTRSLDRSRQSLNLVSSVKGKDGRKNSIQSLDSSAFLENKRKKFKRHKSLTEMMRAVPKTSTGSSIIRRDGSIVIMKGAKIVSVREDKDFNNGIQDSPILRYTKQSENGRNLQVFGMGKRDLSTVYSNVETDSDDEVFEDSDSDQQYERKPLNNLSIKSGRRDSIFDSVSSEESQGIRLNVSETCFSSVSEPNSTKPLLSNEGGNSIIAIIPLTPHTKYGLAKSDMYLEKDPEKQEPGEFASRNSKTPHRFFPHVDFGKLFPRSASEKKLHLHKSPLLQRRLQNKTGSEPLISPL</sequence>
<evidence type="ECO:0000313" key="2">
    <source>
        <dbReference type="EMBL" id="ESO82069.1"/>
    </source>
</evidence>
<gene>
    <name evidence="2" type="ORF">LOTGIDRAFT_170343</name>
</gene>
<dbReference type="RefSeq" id="XP_009067234.1">
    <property type="nucleotide sequence ID" value="XM_009068986.1"/>
</dbReference>
<dbReference type="EMBL" id="KB204047">
    <property type="protein sequence ID" value="ESO82069.1"/>
    <property type="molecule type" value="Genomic_DNA"/>
</dbReference>
<dbReference type="AlphaFoldDB" id="V4B1H1"/>
<feature type="region of interest" description="Disordered" evidence="1">
    <location>
        <begin position="313"/>
        <end position="336"/>
    </location>
</feature>
<dbReference type="CTD" id="20241383"/>
<reference evidence="2 3" key="1">
    <citation type="journal article" date="2013" name="Nature">
        <title>Insights into bilaterian evolution from three spiralian genomes.</title>
        <authorList>
            <person name="Simakov O."/>
            <person name="Marletaz F."/>
            <person name="Cho S.J."/>
            <person name="Edsinger-Gonzales E."/>
            <person name="Havlak P."/>
            <person name="Hellsten U."/>
            <person name="Kuo D.H."/>
            <person name="Larsson T."/>
            <person name="Lv J."/>
            <person name="Arendt D."/>
            <person name="Savage R."/>
            <person name="Osoegawa K."/>
            <person name="de Jong P."/>
            <person name="Grimwood J."/>
            <person name="Chapman J.A."/>
            <person name="Shapiro H."/>
            <person name="Aerts A."/>
            <person name="Otillar R.P."/>
            <person name="Terry A.Y."/>
            <person name="Boore J.L."/>
            <person name="Grigoriev I.V."/>
            <person name="Lindberg D.R."/>
            <person name="Seaver E.C."/>
            <person name="Weisblat D.A."/>
            <person name="Putnam N.H."/>
            <person name="Rokhsar D.S."/>
        </authorList>
    </citation>
    <scope>NUCLEOTIDE SEQUENCE [LARGE SCALE GENOMIC DNA]</scope>
</reference>
<dbReference type="HOGENOM" id="CLU_827135_0_0_1"/>
<keyword evidence="3" id="KW-1185">Reference proteome</keyword>
<evidence type="ECO:0000256" key="1">
    <source>
        <dbReference type="SAM" id="MobiDB-lite"/>
    </source>
</evidence>
<dbReference type="Proteomes" id="UP000030746">
    <property type="component" value="Unassembled WGS sequence"/>
</dbReference>
<dbReference type="KEGG" id="lgi:LOTGIDRAFT_170343"/>
<organism evidence="2 3">
    <name type="scientific">Lottia gigantea</name>
    <name type="common">Giant owl limpet</name>
    <dbReference type="NCBI Taxonomy" id="225164"/>
    <lineage>
        <taxon>Eukaryota</taxon>
        <taxon>Metazoa</taxon>
        <taxon>Spiralia</taxon>
        <taxon>Lophotrochozoa</taxon>
        <taxon>Mollusca</taxon>
        <taxon>Gastropoda</taxon>
        <taxon>Patellogastropoda</taxon>
        <taxon>Lottioidea</taxon>
        <taxon>Lottiidae</taxon>
        <taxon>Lottia</taxon>
    </lineage>
</organism>
<dbReference type="GeneID" id="20241383"/>